<evidence type="ECO:0000256" key="1">
    <source>
        <dbReference type="ARBA" id="ARBA00022679"/>
    </source>
</evidence>
<dbReference type="Gene3D" id="3.40.630.30">
    <property type="match status" value="1"/>
</dbReference>
<dbReference type="InterPro" id="IPR000182">
    <property type="entry name" value="GNAT_dom"/>
</dbReference>
<organism evidence="4 5">
    <name type="scientific">Paenibacillus amylolyticus</name>
    <dbReference type="NCBI Taxonomy" id="1451"/>
    <lineage>
        <taxon>Bacteria</taxon>
        <taxon>Bacillati</taxon>
        <taxon>Bacillota</taxon>
        <taxon>Bacilli</taxon>
        <taxon>Bacillales</taxon>
        <taxon>Paenibacillaceae</taxon>
        <taxon>Paenibacillus</taxon>
    </lineage>
</organism>
<reference evidence="5" key="2">
    <citation type="submission" date="2016-01" db="EMBL/GenBank/DDBJ databases">
        <title>Draft Genome Sequence of Paenibacillus amylolyticus Heshi-A3 that Was Isolated from Fermented Rice Bran with Aging Salted Mackerel, Which Was Named Heshiko as Traditional Fermented Seafood in Japan.</title>
        <authorList>
            <person name="Akuzawa S."/>
            <person name="Nakagawa J."/>
            <person name="Kanekatsu T."/>
            <person name="Kubota E."/>
            <person name="Ohtake R."/>
            <person name="Suzuki T."/>
            <person name="Kanesaki Y."/>
        </authorList>
    </citation>
    <scope>NUCLEOTIDE SEQUENCE [LARGE SCALE GENOMIC DNA]</scope>
    <source>
        <strain evidence="5">Heshi-A3</strain>
    </source>
</reference>
<dbReference type="PROSITE" id="PS51186">
    <property type="entry name" value="GNAT"/>
    <property type="match status" value="1"/>
</dbReference>
<dbReference type="CDD" id="cd04301">
    <property type="entry name" value="NAT_SF"/>
    <property type="match status" value="1"/>
</dbReference>
<keyword evidence="2" id="KW-0012">Acyltransferase</keyword>
<keyword evidence="1 4" id="KW-0808">Transferase</keyword>
<evidence type="ECO:0000259" key="3">
    <source>
        <dbReference type="PROSITE" id="PS51186"/>
    </source>
</evidence>
<proteinExistence type="predicted"/>
<dbReference type="RefSeq" id="WP_235599522.1">
    <property type="nucleotide sequence ID" value="NZ_BCNV01000005.1"/>
</dbReference>
<dbReference type="Pfam" id="PF00583">
    <property type="entry name" value="Acetyltransf_1"/>
    <property type="match status" value="1"/>
</dbReference>
<reference evidence="4 5" key="1">
    <citation type="journal article" date="2016" name="Genome Announc.">
        <title>Draft Genome Sequence of Paenibacillus amylolyticus Heshi-A3, Isolated from Fermented Rice Bran in a Japanese Fermented Seafood Dish.</title>
        <authorList>
            <person name="Akuzawa S."/>
            <person name="Nagaoka J."/>
            <person name="Kanekatsu M."/>
            <person name="Kubota E."/>
            <person name="Ohtake R."/>
            <person name="Suzuki T."/>
            <person name="Kanesaki Y."/>
        </authorList>
    </citation>
    <scope>NUCLEOTIDE SEQUENCE [LARGE SCALE GENOMIC DNA]</scope>
    <source>
        <strain evidence="4 5">Heshi-A3</strain>
    </source>
</reference>
<gene>
    <name evidence="4" type="ORF">PAHA3_4322</name>
</gene>
<dbReference type="GO" id="GO:0016747">
    <property type="term" value="F:acyltransferase activity, transferring groups other than amino-acyl groups"/>
    <property type="evidence" value="ECO:0007669"/>
    <property type="project" value="InterPro"/>
</dbReference>
<dbReference type="EMBL" id="BCNV01000005">
    <property type="protein sequence ID" value="GAS84219.1"/>
    <property type="molecule type" value="Genomic_DNA"/>
</dbReference>
<sequence>MSLDVTIRHSSTTDLQDMVILMDQLGYPTTFAEMEERYAHISADPNFTTLVAEARGRVVGLIGLQTSYLYEKNGRHCRIMALVVHDQFRGSGIGRQLILEAEQWAATHNVDSLSLNSGNRPEREAAHEFYRQMGFTAGSTGFSKKPQILQHS</sequence>
<dbReference type="PANTHER" id="PTHR43877">
    <property type="entry name" value="AMINOALKYLPHOSPHONATE N-ACETYLTRANSFERASE-RELATED-RELATED"/>
    <property type="match status" value="1"/>
</dbReference>
<evidence type="ECO:0000313" key="5">
    <source>
        <dbReference type="Proteomes" id="UP000069697"/>
    </source>
</evidence>
<protein>
    <submittedName>
        <fullName evidence="4">N-acetyltransferase, GCN5</fullName>
    </submittedName>
</protein>
<name>A0A100VQJ3_PAEAM</name>
<comment type="caution">
    <text evidence="4">The sequence shown here is derived from an EMBL/GenBank/DDBJ whole genome shotgun (WGS) entry which is preliminary data.</text>
</comment>
<evidence type="ECO:0000256" key="2">
    <source>
        <dbReference type="ARBA" id="ARBA00023315"/>
    </source>
</evidence>
<dbReference type="SUPFAM" id="SSF55729">
    <property type="entry name" value="Acyl-CoA N-acyltransferases (Nat)"/>
    <property type="match status" value="1"/>
</dbReference>
<feature type="domain" description="N-acetyltransferase" evidence="3">
    <location>
        <begin position="5"/>
        <end position="152"/>
    </location>
</feature>
<dbReference type="InterPro" id="IPR050832">
    <property type="entry name" value="Bact_Acetyltransf"/>
</dbReference>
<dbReference type="Proteomes" id="UP000069697">
    <property type="component" value="Unassembled WGS sequence"/>
</dbReference>
<evidence type="ECO:0000313" key="4">
    <source>
        <dbReference type="EMBL" id="GAS84219.1"/>
    </source>
</evidence>
<dbReference type="AlphaFoldDB" id="A0A100VQJ3"/>
<dbReference type="InterPro" id="IPR016181">
    <property type="entry name" value="Acyl_CoA_acyltransferase"/>
</dbReference>
<accession>A0A100VQJ3</accession>